<dbReference type="AlphaFoldDB" id="A0A9W9X6V2"/>
<feature type="compositionally biased region" description="Acidic residues" evidence="1">
    <location>
        <begin position="286"/>
        <end position="297"/>
    </location>
</feature>
<dbReference type="GeneID" id="81625063"/>
<dbReference type="InterPro" id="IPR007224">
    <property type="entry name" value="TIF_Rrn11"/>
</dbReference>
<accession>A0A9W9X6V2</accession>
<keyword evidence="3" id="KW-1185">Reference proteome</keyword>
<evidence type="ECO:0000313" key="3">
    <source>
        <dbReference type="Proteomes" id="UP001148312"/>
    </source>
</evidence>
<dbReference type="Pfam" id="PF04090">
    <property type="entry name" value="Rrn11"/>
    <property type="match status" value="1"/>
</dbReference>
<dbReference type="PANTHER" id="PTHR28244:SF1">
    <property type="entry name" value="RNA POLYMERASE I-SPECIFIC TRANSCRIPTION INITIATION FACTOR RRN11"/>
    <property type="match status" value="1"/>
</dbReference>
<evidence type="ECO:0008006" key="4">
    <source>
        <dbReference type="Google" id="ProtNLM"/>
    </source>
</evidence>
<feature type="region of interest" description="Disordered" evidence="1">
    <location>
        <begin position="283"/>
        <end position="310"/>
    </location>
</feature>
<reference evidence="2" key="1">
    <citation type="submission" date="2022-12" db="EMBL/GenBank/DDBJ databases">
        <authorList>
            <person name="Petersen C."/>
        </authorList>
    </citation>
    <scope>NUCLEOTIDE SEQUENCE</scope>
    <source>
        <strain evidence="2">IBT 30728</strain>
    </source>
</reference>
<gene>
    <name evidence="2" type="ORF">N7539_005212</name>
</gene>
<evidence type="ECO:0000256" key="1">
    <source>
        <dbReference type="SAM" id="MobiDB-lite"/>
    </source>
</evidence>
<sequence>MAPVLSASFFSLPLPPWLQPTSTRVAQYDRRKRKKSIDWTDEDGEDAYATDATSAGESASAGPSLILTPNESHQYRVAGLTFDQELPGGNFPHGPAREEQPSKHSKNLLNHHLHALSTLRDPVYPPQSAAHQGTIRLQHLSVLTAILHKCLLQRDYVRAGRAWGLILREQFHGLSMDVRNEGRWGVGAEILLRRGQQQLSQLNSNIQDTASASATTERPVLSFTRQGFEEAKEYYERLILNHPYSKSAPHAVSALTFYPAMFGLWIYVSQEESQVARNIVAAEPGDSSDELSEDEASSIDLDHRTSNTKATRVAEIRKRELEEAQRIATRMDMLLGTPPYSDSAELLELRGMVSLWVADLLVSSLETLPESPHHDDPEAMLTDHLPTEFEARHQHRISLEQKEREIRKAEAFLEKSQKRARGVAYNLEHLHLEEDLQSA</sequence>
<proteinExistence type="predicted"/>
<organism evidence="2 3">
    <name type="scientific">Penicillium diatomitis</name>
    <dbReference type="NCBI Taxonomy" id="2819901"/>
    <lineage>
        <taxon>Eukaryota</taxon>
        <taxon>Fungi</taxon>
        <taxon>Dikarya</taxon>
        <taxon>Ascomycota</taxon>
        <taxon>Pezizomycotina</taxon>
        <taxon>Eurotiomycetes</taxon>
        <taxon>Eurotiomycetidae</taxon>
        <taxon>Eurotiales</taxon>
        <taxon>Aspergillaceae</taxon>
        <taxon>Penicillium</taxon>
    </lineage>
</organism>
<name>A0A9W9X6V2_9EURO</name>
<protein>
    <recommendedName>
        <fullName evidence="4">Transcription initiation factor Rrn11</fullName>
    </recommendedName>
</protein>
<dbReference type="GO" id="GO:0042790">
    <property type="term" value="P:nucleolar large rRNA transcription by RNA polymerase I"/>
    <property type="evidence" value="ECO:0007669"/>
    <property type="project" value="TreeGrafter"/>
</dbReference>
<dbReference type="GO" id="GO:0070860">
    <property type="term" value="C:RNA polymerase I core factor complex"/>
    <property type="evidence" value="ECO:0007669"/>
    <property type="project" value="TreeGrafter"/>
</dbReference>
<evidence type="ECO:0000313" key="2">
    <source>
        <dbReference type="EMBL" id="KAJ5485224.1"/>
    </source>
</evidence>
<dbReference type="InterPro" id="IPR053029">
    <property type="entry name" value="RNA_pol_I-specific_init_factor"/>
</dbReference>
<dbReference type="Proteomes" id="UP001148312">
    <property type="component" value="Unassembled WGS sequence"/>
</dbReference>
<comment type="caution">
    <text evidence="2">The sequence shown here is derived from an EMBL/GenBank/DDBJ whole genome shotgun (WGS) entry which is preliminary data.</text>
</comment>
<dbReference type="GO" id="GO:0001164">
    <property type="term" value="F:RNA polymerase I core promoter sequence-specific DNA binding"/>
    <property type="evidence" value="ECO:0007669"/>
    <property type="project" value="InterPro"/>
</dbReference>
<reference evidence="2" key="2">
    <citation type="journal article" date="2023" name="IMA Fungus">
        <title>Comparative genomic study of the Penicillium genus elucidates a diverse pangenome and 15 lateral gene transfer events.</title>
        <authorList>
            <person name="Petersen C."/>
            <person name="Sorensen T."/>
            <person name="Nielsen M.R."/>
            <person name="Sondergaard T.E."/>
            <person name="Sorensen J.L."/>
            <person name="Fitzpatrick D.A."/>
            <person name="Frisvad J.C."/>
            <person name="Nielsen K.L."/>
        </authorList>
    </citation>
    <scope>NUCLEOTIDE SEQUENCE</scope>
    <source>
        <strain evidence="2">IBT 30728</strain>
    </source>
</reference>
<dbReference type="RefSeq" id="XP_056790008.1">
    <property type="nucleotide sequence ID" value="XM_056934814.1"/>
</dbReference>
<dbReference type="EMBL" id="JAPWDQ010000005">
    <property type="protein sequence ID" value="KAJ5485224.1"/>
    <property type="molecule type" value="Genomic_DNA"/>
</dbReference>
<dbReference type="PANTHER" id="PTHR28244">
    <property type="entry name" value="RNA POLYMERASE I-SPECIFIC TRANSCRIPTION INITIATION FACTOR RRN11"/>
    <property type="match status" value="1"/>
</dbReference>
<dbReference type="GO" id="GO:0001181">
    <property type="term" value="F:RNA polymerase I general transcription initiation factor activity"/>
    <property type="evidence" value="ECO:0007669"/>
    <property type="project" value="InterPro"/>
</dbReference>
<dbReference type="GO" id="GO:0017025">
    <property type="term" value="F:TBP-class protein binding"/>
    <property type="evidence" value="ECO:0007669"/>
    <property type="project" value="TreeGrafter"/>
</dbReference>